<evidence type="ECO:0000313" key="4">
    <source>
        <dbReference type="Proteomes" id="UP000683360"/>
    </source>
</evidence>
<evidence type="ECO:0000256" key="2">
    <source>
        <dbReference type="SAM" id="SignalP"/>
    </source>
</evidence>
<feature type="compositionally biased region" description="Polar residues" evidence="1">
    <location>
        <begin position="313"/>
        <end position="328"/>
    </location>
</feature>
<keyword evidence="2" id="KW-0732">Signal</keyword>
<gene>
    <name evidence="3" type="ORF">MEDL_35842</name>
</gene>
<dbReference type="EMBL" id="CAJPWZ010001753">
    <property type="protein sequence ID" value="CAG2222510.1"/>
    <property type="molecule type" value="Genomic_DNA"/>
</dbReference>
<proteinExistence type="predicted"/>
<feature type="region of interest" description="Disordered" evidence="1">
    <location>
        <begin position="286"/>
        <end position="334"/>
    </location>
</feature>
<reference evidence="3" key="1">
    <citation type="submission" date="2021-03" db="EMBL/GenBank/DDBJ databases">
        <authorList>
            <person name="Bekaert M."/>
        </authorList>
    </citation>
    <scope>NUCLEOTIDE SEQUENCE</scope>
</reference>
<dbReference type="AlphaFoldDB" id="A0A8S3SML6"/>
<sequence length="489" mass="54748">MDVRFILYLLYFVFYCDCQFPLNQGFTDQFGSDPRRLRVLTEATNQRILSQFQNQPNVPTLDSLMNGLFPNAENSVVGNSPSFGIDIKTELDRLGIRNTDLITNPSVSAATRGNLGNFGITDLFSRHSSQLKSSINNQNQQTGSDIQRGRKSLVQGNQQQDIPFFSTVINQPRRMNTTNDGPTQKNKPILAPTNHQPFGDLSALNVPSSNNNQDASTDNMLSEAALLQMGTDELAALGKHGISLNSIVDTNSDFFGKQSTPKSSTEEQLITALLDRLIELKDQRARRHQVNTMRQPSLDDSMLHRPEFHDNRGPQQQANTMRRPSLDNSMLHRPEFHDNRGAQQQANTIRQPSLDNSLLNRPELIDNFGRNQQATSMRQTNLDNSMVHRPASRFQDVISNQNTKNIGDAELARTFSNSQSTGNTWDQKNDANPGNTHVQNLPYLSCQYRGCNAGQYCITMAISELFADFCSSNTLELCKCSPGKLNVFQ</sequence>
<dbReference type="OrthoDB" id="10346337at2759"/>
<feature type="compositionally biased region" description="Polar residues" evidence="1">
    <location>
        <begin position="205"/>
        <end position="216"/>
    </location>
</feature>
<feature type="chain" id="PRO_5035727981" evidence="2">
    <location>
        <begin position="19"/>
        <end position="489"/>
    </location>
</feature>
<protein>
    <submittedName>
        <fullName evidence="3">Uncharacterized protein</fullName>
    </submittedName>
</protein>
<comment type="caution">
    <text evidence="3">The sequence shown here is derived from an EMBL/GenBank/DDBJ whole genome shotgun (WGS) entry which is preliminary data.</text>
</comment>
<feature type="compositionally biased region" description="Basic and acidic residues" evidence="1">
    <location>
        <begin position="301"/>
        <end position="312"/>
    </location>
</feature>
<feature type="signal peptide" evidence="2">
    <location>
        <begin position="1"/>
        <end position="18"/>
    </location>
</feature>
<name>A0A8S3SML6_MYTED</name>
<feature type="region of interest" description="Disordered" evidence="1">
    <location>
        <begin position="131"/>
        <end position="216"/>
    </location>
</feature>
<feature type="compositionally biased region" description="Polar residues" evidence="1">
    <location>
        <begin position="154"/>
        <end position="186"/>
    </location>
</feature>
<evidence type="ECO:0000313" key="3">
    <source>
        <dbReference type="EMBL" id="CAG2222510.1"/>
    </source>
</evidence>
<feature type="compositionally biased region" description="Polar residues" evidence="1">
    <location>
        <begin position="131"/>
        <end position="145"/>
    </location>
</feature>
<evidence type="ECO:0000256" key="1">
    <source>
        <dbReference type="SAM" id="MobiDB-lite"/>
    </source>
</evidence>
<keyword evidence="4" id="KW-1185">Reference proteome</keyword>
<organism evidence="3 4">
    <name type="scientific">Mytilus edulis</name>
    <name type="common">Blue mussel</name>
    <dbReference type="NCBI Taxonomy" id="6550"/>
    <lineage>
        <taxon>Eukaryota</taxon>
        <taxon>Metazoa</taxon>
        <taxon>Spiralia</taxon>
        <taxon>Lophotrochozoa</taxon>
        <taxon>Mollusca</taxon>
        <taxon>Bivalvia</taxon>
        <taxon>Autobranchia</taxon>
        <taxon>Pteriomorphia</taxon>
        <taxon>Mytilida</taxon>
        <taxon>Mytiloidea</taxon>
        <taxon>Mytilidae</taxon>
        <taxon>Mytilinae</taxon>
        <taxon>Mytilus</taxon>
    </lineage>
</organism>
<dbReference type="Proteomes" id="UP000683360">
    <property type="component" value="Unassembled WGS sequence"/>
</dbReference>
<accession>A0A8S3SML6</accession>